<feature type="compositionally biased region" description="Polar residues" evidence="1">
    <location>
        <begin position="53"/>
        <end position="68"/>
    </location>
</feature>
<evidence type="ECO:0000313" key="3">
    <source>
        <dbReference type="Proteomes" id="UP001558613"/>
    </source>
</evidence>
<sequence>MPQYISQVLCQPERTSIFDHHDDVLCTFAGVVLLEPESGRPNRTHPLIKASSGAASPQSARETLANDS</sequence>
<evidence type="ECO:0000313" key="2">
    <source>
        <dbReference type="EMBL" id="KAL1265001.1"/>
    </source>
</evidence>
<organism evidence="2 3">
    <name type="scientific">Cirrhinus molitorella</name>
    <name type="common">mud carp</name>
    <dbReference type="NCBI Taxonomy" id="172907"/>
    <lineage>
        <taxon>Eukaryota</taxon>
        <taxon>Metazoa</taxon>
        <taxon>Chordata</taxon>
        <taxon>Craniata</taxon>
        <taxon>Vertebrata</taxon>
        <taxon>Euteleostomi</taxon>
        <taxon>Actinopterygii</taxon>
        <taxon>Neopterygii</taxon>
        <taxon>Teleostei</taxon>
        <taxon>Ostariophysi</taxon>
        <taxon>Cypriniformes</taxon>
        <taxon>Cyprinidae</taxon>
        <taxon>Labeoninae</taxon>
        <taxon>Labeonini</taxon>
        <taxon>Cirrhinus</taxon>
    </lineage>
</organism>
<reference evidence="2 3" key="1">
    <citation type="submission" date="2023-09" db="EMBL/GenBank/DDBJ databases">
        <authorList>
            <person name="Wang M."/>
        </authorList>
    </citation>
    <scope>NUCLEOTIDE SEQUENCE [LARGE SCALE GENOMIC DNA]</scope>
    <source>
        <strain evidence="2">GT-2023</strain>
        <tissue evidence="2">Liver</tissue>
    </source>
</reference>
<gene>
    <name evidence="2" type="ORF">QQF64_003028</name>
</gene>
<keyword evidence="3" id="KW-1185">Reference proteome</keyword>
<comment type="caution">
    <text evidence="2">The sequence shown here is derived from an EMBL/GenBank/DDBJ whole genome shotgun (WGS) entry which is preliminary data.</text>
</comment>
<dbReference type="Proteomes" id="UP001558613">
    <property type="component" value="Unassembled WGS sequence"/>
</dbReference>
<accession>A0ABR3MKA5</accession>
<evidence type="ECO:0000256" key="1">
    <source>
        <dbReference type="SAM" id="MobiDB-lite"/>
    </source>
</evidence>
<protein>
    <submittedName>
        <fullName evidence="2">Uncharacterized protein</fullName>
    </submittedName>
</protein>
<name>A0ABR3MKA5_9TELE</name>
<proteinExistence type="predicted"/>
<feature type="region of interest" description="Disordered" evidence="1">
    <location>
        <begin position="39"/>
        <end position="68"/>
    </location>
</feature>
<dbReference type="EMBL" id="JAYMGO010000011">
    <property type="protein sequence ID" value="KAL1265001.1"/>
    <property type="molecule type" value="Genomic_DNA"/>
</dbReference>